<accession>A0A1Z5JP72</accession>
<proteinExistence type="predicted"/>
<evidence type="ECO:0000313" key="2">
    <source>
        <dbReference type="Proteomes" id="UP000198406"/>
    </source>
</evidence>
<organism evidence="1 2">
    <name type="scientific">Fistulifera solaris</name>
    <name type="common">Oleaginous diatom</name>
    <dbReference type="NCBI Taxonomy" id="1519565"/>
    <lineage>
        <taxon>Eukaryota</taxon>
        <taxon>Sar</taxon>
        <taxon>Stramenopiles</taxon>
        <taxon>Ochrophyta</taxon>
        <taxon>Bacillariophyta</taxon>
        <taxon>Bacillariophyceae</taxon>
        <taxon>Bacillariophycidae</taxon>
        <taxon>Naviculales</taxon>
        <taxon>Naviculaceae</taxon>
        <taxon>Fistulifera</taxon>
    </lineage>
</organism>
<evidence type="ECO:0000313" key="1">
    <source>
        <dbReference type="EMBL" id="GAX15843.1"/>
    </source>
</evidence>
<dbReference type="EMBL" id="BDSP01000097">
    <property type="protein sequence ID" value="GAX15843.1"/>
    <property type="molecule type" value="Genomic_DNA"/>
</dbReference>
<comment type="caution">
    <text evidence="1">The sequence shown here is derived from an EMBL/GenBank/DDBJ whole genome shotgun (WGS) entry which is preliminary data.</text>
</comment>
<name>A0A1Z5JP72_FISSO</name>
<keyword evidence="2" id="KW-1185">Reference proteome</keyword>
<gene>
    <name evidence="1" type="ORF">FisN_2Lu441</name>
</gene>
<dbReference type="AlphaFoldDB" id="A0A1Z5JP72"/>
<dbReference type="InParanoid" id="A0A1Z5JP72"/>
<dbReference type="Proteomes" id="UP000198406">
    <property type="component" value="Unassembled WGS sequence"/>
</dbReference>
<reference evidence="1 2" key="1">
    <citation type="journal article" date="2015" name="Plant Cell">
        <title>Oil accumulation by the oleaginous diatom Fistulifera solaris as revealed by the genome and transcriptome.</title>
        <authorList>
            <person name="Tanaka T."/>
            <person name="Maeda Y."/>
            <person name="Veluchamy A."/>
            <person name="Tanaka M."/>
            <person name="Abida H."/>
            <person name="Marechal E."/>
            <person name="Bowler C."/>
            <person name="Muto M."/>
            <person name="Sunaga Y."/>
            <person name="Tanaka M."/>
            <person name="Yoshino T."/>
            <person name="Taniguchi T."/>
            <person name="Fukuda Y."/>
            <person name="Nemoto M."/>
            <person name="Matsumoto M."/>
            <person name="Wong P.S."/>
            <person name="Aburatani S."/>
            <person name="Fujibuchi W."/>
        </authorList>
    </citation>
    <scope>NUCLEOTIDE SEQUENCE [LARGE SCALE GENOMIC DNA]</scope>
    <source>
        <strain evidence="1 2">JPCC DA0580</strain>
    </source>
</reference>
<sequence length="193" mass="22098">MKFSKIVACAAPKDSLLALHAQRHPCSIQDCLALRVTAPSFTQQMSANDSFSAQRWAMCFFRSKAFRLESLLLRSIRWCMDLNHQRSAAPRPDTKPASFGSGFFRVVEEKQSDESLVTRNELILDSGPFLTWLAISPNDQEITYQFGTLTKEPNAVIRFLYPFHLWYSKRLLFSGARQHVYYWSSSTSTNTKS</sequence>
<protein>
    <submittedName>
        <fullName evidence="1">Uncharacterized protein</fullName>
    </submittedName>
</protein>